<gene>
    <name evidence="2" type="ORF">MELLADRAFT_114531</name>
</gene>
<dbReference type="RefSeq" id="XP_007419551.1">
    <property type="nucleotide sequence ID" value="XM_007419489.1"/>
</dbReference>
<organism evidence="3">
    <name type="scientific">Melampsora larici-populina (strain 98AG31 / pathotype 3-4-7)</name>
    <name type="common">Poplar leaf rust fungus</name>
    <dbReference type="NCBI Taxonomy" id="747676"/>
    <lineage>
        <taxon>Eukaryota</taxon>
        <taxon>Fungi</taxon>
        <taxon>Dikarya</taxon>
        <taxon>Basidiomycota</taxon>
        <taxon>Pucciniomycotina</taxon>
        <taxon>Pucciniomycetes</taxon>
        <taxon>Pucciniales</taxon>
        <taxon>Melampsoraceae</taxon>
        <taxon>Melampsora</taxon>
    </lineage>
</organism>
<dbReference type="Proteomes" id="UP000001072">
    <property type="component" value="Unassembled WGS sequence"/>
</dbReference>
<evidence type="ECO:0000313" key="3">
    <source>
        <dbReference type="Proteomes" id="UP000001072"/>
    </source>
</evidence>
<reference evidence="3" key="1">
    <citation type="journal article" date="2011" name="Proc. Natl. Acad. Sci. U.S.A.">
        <title>Obligate biotrophy features unraveled by the genomic analysis of rust fungi.</title>
        <authorList>
            <person name="Duplessis S."/>
            <person name="Cuomo C.A."/>
            <person name="Lin Y.-C."/>
            <person name="Aerts A."/>
            <person name="Tisserant E."/>
            <person name="Veneault-Fourrey C."/>
            <person name="Joly D.L."/>
            <person name="Hacquard S."/>
            <person name="Amselem J."/>
            <person name="Cantarel B.L."/>
            <person name="Chiu R."/>
            <person name="Coutinho P.M."/>
            <person name="Feau N."/>
            <person name="Field M."/>
            <person name="Frey P."/>
            <person name="Gelhaye E."/>
            <person name="Goldberg J."/>
            <person name="Grabherr M.G."/>
            <person name="Kodira C.D."/>
            <person name="Kohler A."/>
            <person name="Kuees U."/>
            <person name="Lindquist E.A."/>
            <person name="Lucas S.M."/>
            <person name="Mago R."/>
            <person name="Mauceli E."/>
            <person name="Morin E."/>
            <person name="Murat C."/>
            <person name="Pangilinan J.L."/>
            <person name="Park R."/>
            <person name="Pearson M."/>
            <person name="Quesneville H."/>
            <person name="Rouhier N."/>
            <person name="Sakthikumar S."/>
            <person name="Salamov A.A."/>
            <person name="Schmutz J."/>
            <person name="Selles B."/>
            <person name="Shapiro H."/>
            <person name="Tanguay P."/>
            <person name="Tuskan G.A."/>
            <person name="Henrissat B."/>
            <person name="Van de Peer Y."/>
            <person name="Rouze P."/>
            <person name="Ellis J.G."/>
            <person name="Dodds P.N."/>
            <person name="Schein J.E."/>
            <person name="Zhong S."/>
            <person name="Hamelin R.C."/>
            <person name="Grigoriev I.V."/>
            <person name="Szabo L.J."/>
            <person name="Martin F."/>
        </authorList>
    </citation>
    <scope>NUCLEOTIDE SEQUENCE [LARGE SCALE GENOMIC DNA]</scope>
    <source>
        <strain evidence="3">98AG31 / pathotype 3-4-7</strain>
    </source>
</reference>
<dbReference type="AlphaFoldDB" id="F4SDU7"/>
<keyword evidence="3" id="KW-1185">Reference proteome</keyword>
<dbReference type="GeneID" id="18925378"/>
<sequence length="228" mass="24798">MNPTLKPNGKAPPRTRRTRAQIEEDLLASGIPANIRATPAAIKRSCIAAQKRLRCDSAQLPDVEVDGSSTSDGHDHSVVIPVKRAEANPRSKTSVPAPARFSSPDAEELEAYQELFNSQPPQLSVPLSADQRVNAHYRAFLDNDLDSQPPTPKVPEVPSPAMANQFKRPASKPVARRRAKKDTLTAEERMLDDSSEEDVNVANPVVALPIATQSRTATSLSVFEYLSS</sequence>
<accession>F4SDU7</accession>
<name>F4SDU7_MELLP</name>
<dbReference type="KEGG" id="mlr:MELLADRAFT_114531"/>
<feature type="region of interest" description="Disordered" evidence="1">
    <location>
        <begin position="64"/>
        <end position="101"/>
    </location>
</feature>
<dbReference type="VEuPathDB" id="FungiDB:MELLADRAFT_114531"/>
<dbReference type="HOGENOM" id="CLU_1267143_0_0_1"/>
<evidence type="ECO:0000256" key="1">
    <source>
        <dbReference type="SAM" id="MobiDB-lite"/>
    </source>
</evidence>
<proteinExistence type="predicted"/>
<evidence type="ECO:0000313" key="2">
    <source>
        <dbReference type="EMBL" id="EGF97178.1"/>
    </source>
</evidence>
<protein>
    <submittedName>
        <fullName evidence="2">Uncharacterized protein</fullName>
    </submittedName>
</protein>
<feature type="region of interest" description="Disordered" evidence="1">
    <location>
        <begin position="142"/>
        <end position="200"/>
    </location>
</feature>
<dbReference type="EMBL" id="GL883297">
    <property type="protein sequence ID" value="EGF97178.1"/>
    <property type="molecule type" value="Genomic_DNA"/>
</dbReference>
<dbReference type="InParanoid" id="F4SDU7"/>
<feature type="compositionally biased region" description="Basic and acidic residues" evidence="1">
    <location>
        <begin position="181"/>
        <end position="192"/>
    </location>
</feature>
<feature type="compositionally biased region" description="Basic and acidic residues" evidence="1">
    <location>
        <begin position="72"/>
        <end position="89"/>
    </location>
</feature>
<feature type="compositionally biased region" description="Pro residues" evidence="1">
    <location>
        <begin position="149"/>
        <end position="158"/>
    </location>
</feature>